<dbReference type="EMBL" id="JAIWIU010000086">
    <property type="protein sequence ID" value="MCA2017069.1"/>
    <property type="molecule type" value="Genomic_DNA"/>
</dbReference>
<sequence length="201" mass="22350">MNIGIYVYENSEVLDFSGPFEVFSTAKRLGADHWNVFTVGQTHEPISARGGFKHVPMYSFTDHPPIDLLVVVGGIHHDEMDKAPVIDWIKSVAEQQATWVTSVCTGAFLLARAGLLAGKKVTTHWEDIPALQETFEELTVVPNVRWVHDGYVVTSAGISAGIDMSLWLVSELTTRTLAEETAIQMDYAWENAPQDDQFITE</sequence>
<evidence type="ECO:0000313" key="3">
    <source>
        <dbReference type="Proteomes" id="UP001199044"/>
    </source>
</evidence>
<keyword evidence="3" id="KW-1185">Reference proteome</keyword>
<dbReference type="PANTHER" id="PTHR43130:SF14">
    <property type="entry name" value="DJ-1_PFPI DOMAIN-CONTAINING PROTEIN"/>
    <property type="match status" value="1"/>
</dbReference>
<evidence type="ECO:0000259" key="1">
    <source>
        <dbReference type="Pfam" id="PF01965"/>
    </source>
</evidence>
<protein>
    <submittedName>
        <fullName evidence="2">DJ-1/PfpI family protein</fullName>
    </submittedName>
</protein>
<dbReference type="PANTHER" id="PTHR43130">
    <property type="entry name" value="ARAC-FAMILY TRANSCRIPTIONAL REGULATOR"/>
    <property type="match status" value="1"/>
</dbReference>
<dbReference type="Gene3D" id="3.40.50.880">
    <property type="match status" value="1"/>
</dbReference>
<feature type="domain" description="DJ-1/PfpI" evidence="1">
    <location>
        <begin position="5"/>
        <end position="169"/>
    </location>
</feature>
<dbReference type="InterPro" id="IPR029062">
    <property type="entry name" value="Class_I_gatase-like"/>
</dbReference>
<proteinExistence type="predicted"/>
<organism evidence="2 3">
    <name type="scientific">Vibrio tritonius</name>
    <dbReference type="NCBI Taxonomy" id="1435069"/>
    <lineage>
        <taxon>Bacteria</taxon>
        <taxon>Pseudomonadati</taxon>
        <taxon>Pseudomonadota</taxon>
        <taxon>Gammaproteobacteria</taxon>
        <taxon>Vibrionales</taxon>
        <taxon>Vibrionaceae</taxon>
        <taxon>Vibrio</taxon>
    </lineage>
</organism>
<accession>A0ABS7YN05</accession>
<dbReference type="Pfam" id="PF01965">
    <property type="entry name" value="DJ-1_PfpI"/>
    <property type="match status" value="1"/>
</dbReference>
<dbReference type="SUPFAM" id="SSF52317">
    <property type="entry name" value="Class I glutamine amidotransferase-like"/>
    <property type="match status" value="1"/>
</dbReference>
<reference evidence="3" key="1">
    <citation type="submission" date="2023-07" db="EMBL/GenBank/DDBJ databases">
        <title>Molecular identification of indigenous halophilic bacteria isolated from red sea cost, biodegradation of synthetic dyes and assessment of degraded metabolite toxicity.</title>
        <authorList>
            <person name="Chaieb K."/>
            <person name="Altayb H.N."/>
        </authorList>
    </citation>
    <scope>NUCLEOTIDE SEQUENCE [LARGE SCALE GENOMIC DNA]</scope>
    <source>
        <strain evidence="3">K20</strain>
    </source>
</reference>
<dbReference type="CDD" id="cd03139">
    <property type="entry name" value="GATase1_PfpI_2"/>
    <property type="match status" value="1"/>
</dbReference>
<dbReference type="InterPro" id="IPR002818">
    <property type="entry name" value="DJ-1/PfpI"/>
</dbReference>
<name>A0ABS7YN05_9VIBR</name>
<comment type="caution">
    <text evidence="2">The sequence shown here is derived from an EMBL/GenBank/DDBJ whole genome shotgun (WGS) entry which is preliminary data.</text>
</comment>
<evidence type="ECO:0000313" key="2">
    <source>
        <dbReference type="EMBL" id="MCA2017069.1"/>
    </source>
</evidence>
<gene>
    <name evidence="2" type="ORF">LDJ79_13165</name>
</gene>
<dbReference type="InterPro" id="IPR052158">
    <property type="entry name" value="INH-QAR"/>
</dbReference>
<dbReference type="RefSeq" id="WP_068717821.1">
    <property type="nucleotide sequence ID" value="NZ_AP014636.1"/>
</dbReference>
<dbReference type="Proteomes" id="UP001199044">
    <property type="component" value="Unassembled WGS sequence"/>
</dbReference>